<dbReference type="Pfam" id="PF06983">
    <property type="entry name" value="3-dmu-9_3-mt"/>
    <property type="match status" value="1"/>
</dbReference>
<evidence type="ECO:0000259" key="1">
    <source>
        <dbReference type="Pfam" id="PF06983"/>
    </source>
</evidence>
<dbReference type="EMBL" id="JARJBB010000012">
    <property type="protein sequence ID" value="MDF3301289.1"/>
    <property type="molecule type" value="Genomic_DNA"/>
</dbReference>
<evidence type="ECO:0000313" key="2">
    <source>
        <dbReference type="EMBL" id="MDF3301289.1"/>
    </source>
</evidence>
<name>A0ABT6A9F8_9ACTN</name>
<dbReference type="InterPro" id="IPR028973">
    <property type="entry name" value="PhnB-like"/>
</dbReference>
<evidence type="ECO:0000313" key="3">
    <source>
        <dbReference type="Proteomes" id="UP001221150"/>
    </source>
</evidence>
<accession>A0ABT6A9F8</accession>
<dbReference type="SUPFAM" id="SSF54593">
    <property type="entry name" value="Glyoxalase/Bleomycin resistance protein/Dihydroxybiphenyl dioxygenase"/>
    <property type="match status" value="1"/>
</dbReference>
<feature type="domain" description="PhnB-like" evidence="1">
    <location>
        <begin position="7"/>
        <end position="120"/>
    </location>
</feature>
<comment type="caution">
    <text evidence="2">The sequence shown here is derived from an EMBL/GenBank/DDBJ whole genome shotgun (WGS) entry which is preliminary data.</text>
</comment>
<dbReference type="CDD" id="cd06588">
    <property type="entry name" value="PhnB_like"/>
    <property type="match status" value="1"/>
</dbReference>
<dbReference type="RefSeq" id="WP_276110850.1">
    <property type="nucleotide sequence ID" value="NZ_JARJBB010000012.1"/>
</dbReference>
<gene>
    <name evidence="2" type="ORF">P3H78_22205</name>
</gene>
<dbReference type="PANTHER" id="PTHR33990:SF2">
    <property type="entry name" value="PHNB-LIKE DOMAIN-CONTAINING PROTEIN"/>
    <property type="match status" value="1"/>
</dbReference>
<dbReference type="Proteomes" id="UP001221150">
    <property type="component" value="Unassembled WGS sequence"/>
</dbReference>
<dbReference type="PIRSF" id="PIRSF021700">
    <property type="entry name" value="3_dmu_93_MTrfase"/>
    <property type="match status" value="1"/>
</dbReference>
<protein>
    <submittedName>
        <fullName evidence="2">VOC family protein</fullName>
    </submittedName>
</protein>
<dbReference type="InterPro" id="IPR029068">
    <property type="entry name" value="Glyas_Bleomycin-R_OHBP_Dase"/>
</dbReference>
<reference evidence="2 3" key="1">
    <citation type="submission" date="2023-03" db="EMBL/GenBank/DDBJ databases">
        <title>Draft genome sequence of Streptomyces sp. K1PA1 isolated from peat swamp forest in Thailand.</title>
        <authorList>
            <person name="Klaysubun C."/>
            <person name="Duangmal K."/>
        </authorList>
    </citation>
    <scope>NUCLEOTIDE SEQUENCE [LARGE SCALE GENOMIC DNA]</scope>
    <source>
        <strain evidence="2 3">K1PA1</strain>
    </source>
</reference>
<organism evidence="2 3">
    <name type="scientific">Streptomyces tropicalis</name>
    <dbReference type="NCBI Taxonomy" id="3034234"/>
    <lineage>
        <taxon>Bacteria</taxon>
        <taxon>Bacillati</taxon>
        <taxon>Actinomycetota</taxon>
        <taxon>Actinomycetes</taxon>
        <taxon>Kitasatosporales</taxon>
        <taxon>Streptomycetaceae</taxon>
        <taxon>Streptomyces</taxon>
    </lineage>
</organism>
<proteinExistence type="predicted"/>
<dbReference type="PANTHER" id="PTHR33990">
    <property type="entry name" value="PROTEIN YJDN-RELATED"/>
    <property type="match status" value="1"/>
</dbReference>
<dbReference type="InterPro" id="IPR009725">
    <property type="entry name" value="3_dmu_93_MTrfase"/>
</dbReference>
<keyword evidence="3" id="KW-1185">Reference proteome</keyword>
<sequence>MTTTEPFTTCLWFDGRAEEAAHHYVSVFKDASIGRIGRTTEAGPGPAGSVLVVEFTANGQRFIALNGGPQFTFNESISFQIHCADQDEVDYYWDRLTENGGQPGPCGWLKDRFGVSWQVVPDGLVEMIGDPDPEKAARTTRAMYAMGKLDIAALRAVHAGE</sequence>
<dbReference type="Gene3D" id="3.10.180.10">
    <property type="entry name" value="2,3-Dihydroxybiphenyl 1,2-Dioxygenase, domain 1"/>
    <property type="match status" value="1"/>
</dbReference>